<gene>
    <name evidence="1" type="ORF">PCAMFM013_S002g000043</name>
</gene>
<protein>
    <submittedName>
        <fullName evidence="1">Str. FM013</fullName>
    </submittedName>
</protein>
<evidence type="ECO:0000313" key="1">
    <source>
        <dbReference type="EMBL" id="CRL18173.1"/>
    </source>
</evidence>
<dbReference type="Proteomes" id="UP000053732">
    <property type="component" value="Unassembled WGS sequence"/>
</dbReference>
<dbReference type="AlphaFoldDB" id="A0A0G4NVS0"/>
<dbReference type="EMBL" id="HG793135">
    <property type="protein sequence ID" value="CRL18173.1"/>
    <property type="molecule type" value="Genomic_DNA"/>
</dbReference>
<evidence type="ECO:0000313" key="2">
    <source>
        <dbReference type="Proteomes" id="UP000053732"/>
    </source>
</evidence>
<proteinExistence type="predicted"/>
<name>A0A0G4NVS0_PENC3</name>
<sequence>MSSPLDSTPANSVVSQQTYDSEEYALDKINSADEALAIIHDSGFFNHVRKGLFSQRKVLTLKMPNYIHEAPHAWFVQQLTRWHIC</sequence>
<organism evidence="1 2">
    <name type="scientific">Penicillium camemberti (strain FM 013)</name>
    <dbReference type="NCBI Taxonomy" id="1429867"/>
    <lineage>
        <taxon>Eukaryota</taxon>
        <taxon>Fungi</taxon>
        <taxon>Dikarya</taxon>
        <taxon>Ascomycota</taxon>
        <taxon>Pezizomycotina</taxon>
        <taxon>Eurotiomycetes</taxon>
        <taxon>Eurotiomycetidae</taxon>
        <taxon>Eurotiales</taxon>
        <taxon>Aspergillaceae</taxon>
        <taxon>Penicillium</taxon>
    </lineage>
</organism>
<accession>A0A0G4NVS0</accession>
<reference evidence="1 2" key="1">
    <citation type="journal article" date="2014" name="Nat. Commun.">
        <title>Multiple recent horizontal transfers of a large genomic region in cheese making fungi.</title>
        <authorList>
            <person name="Cheeseman K."/>
            <person name="Ropars J."/>
            <person name="Renault P."/>
            <person name="Dupont J."/>
            <person name="Gouzy J."/>
            <person name="Branca A."/>
            <person name="Abraham A.L."/>
            <person name="Ceppi M."/>
            <person name="Conseiller E."/>
            <person name="Debuchy R."/>
            <person name="Malagnac F."/>
            <person name="Goarin A."/>
            <person name="Silar P."/>
            <person name="Lacoste S."/>
            <person name="Sallet E."/>
            <person name="Bensimon A."/>
            <person name="Giraud T."/>
            <person name="Brygoo Y."/>
        </authorList>
    </citation>
    <scope>NUCLEOTIDE SEQUENCE [LARGE SCALE GENOMIC DNA]</scope>
    <source>
        <strain evidence="2">FM 013</strain>
    </source>
</reference>
<dbReference type="STRING" id="1429867.A0A0G4NVS0"/>
<keyword evidence="2" id="KW-1185">Reference proteome</keyword>